<proteinExistence type="predicted"/>
<dbReference type="AlphaFoldDB" id="A0A0M2NL68"/>
<evidence type="ECO:0000313" key="1">
    <source>
        <dbReference type="EMBL" id="KKI51177.1"/>
    </source>
</evidence>
<protein>
    <submittedName>
        <fullName evidence="1">Uncharacterized protein</fullName>
    </submittedName>
</protein>
<sequence>MPHTGSGYRKACLCDKKLEQRDPAKNEFVNKINHAVKKD</sequence>
<dbReference type="EMBL" id="LAYJ01000088">
    <property type="protein sequence ID" value="KKI51177.1"/>
    <property type="molecule type" value="Genomic_DNA"/>
</dbReference>
<name>A0A0M2NL68_9FIRM</name>
<dbReference type="Proteomes" id="UP000034076">
    <property type="component" value="Unassembled WGS sequence"/>
</dbReference>
<comment type="caution">
    <text evidence="1">The sequence shown here is derived from an EMBL/GenBank/DDBJ whole genome shotgun (WGS) entry which is preliminary data.</text>
</comment>
<keyword evidence="2" id="KW-1185">Reference proteome</keyword>
<organism evidence="1 2">
    <name type="scientific">Christensenella hongkongensis</name>
    <dbReference type="NCBI Taxonomy" id="270498"/>
    <lineage>
        <taxon>Bacteria</taxon>
        <taxon>Bacillati</taxon>
        <taxon>Bacillota</taxon>
        <taxon>Clostridia</taxon>
        <taxon>Christensenellales</taxon>
        <taxon>Christensenellaceae</taxon>
        <taxon>Christensenella</taxon>
    </lineage>
</organism>
<dbReference type="STRING" id="270498.CHK_1564"/>
<accession>A0A0M2NL68</accession>
<reference evidence="1 2" key="1">
    <citation type="submission" date="2015-04" db="EMBL/GenBank/DDBJ databases">
        <title>Draft genome sequence of bacteremic isolate Catabacter hongkongensis type strain HKU16T.</title>
        <authorList>
            <person name="Lau S.K."/>
            <person name="Teng J.L."/>
            <person name="Huang Y."/>
            <person name="Curreem S.O."/>
            <person name="Tsui S.K."/>
            <person name="Woo P.C."/>
        </authorList>
    </citation>
    <scope>NUCLEOTIDE SEQUENCE [LARGE SCALE GENOMIC DNA]</scope>
    <source>
        <strain evidence="1 2">HKU16</strain>
    </source>
</reference>
<gene>
    <name evidence="1" type="ORF">CHK_1564</name>
</gene>
<evidence type="ECO:0000313" key="2">
    <source>
        <dbReference type="Proteomes" id="UP000034076"/>
    </source>
</evidence>